<proteinExistence type="predicted"/>
<dbReference type="AlphaFoldDB" id="A0A1Z1W5B7"/>
<evidence type="ECO:0000313" key="2">
    <source>
        <dbReference type="Proteomes" id="UP000195880"/>
    </source>
</evidence>
<accession>A0A1Z1W5B7</accession>
<evidence type="ECO:0000313" key="1">
    <source>
        <dbReference type="EMBL" id="ARX81597.1"/>
    </source>
</evidence>
<reference evidence="1 2" key="1">
    <citation type="submission" date="2017-05" db="EMBL/GenBank/DDBJ databases">
        <title>Streptomyces alboflavus Genome sequencing and assembly.</title>
        <authorList>
            <person name="Wang Y."/>
            <person name="Du B."/>
            <person name="Ding Y."/>
            <person name="Liu H."/>
            <person name="Hou Q."/>
            <person name="Liu K."/>
            <person name="Wang C."/>
            <person name="Yao L."/>
        </authorList>
    </citation>
    <scope>NUCLEOTIDE SEQUENCE [LARGE SCALE GENOMIC DNA]</scope>
    <source>
        <strain evidence="1 2">MDJK44</strain>
    </source>
</reference>
<organism evidence="1 2">
    <name type="scientific">Streptomyces alboflavus</name>
    <dbReference type="NCBI Taxonomy" id="67267"/>
    <lineage>
        <taxon>Bacteria</taxon>
        <taxon>Bacillati</taxon>
        <taxon>Actinomycetota</taxon>
        <taxon>Actinomycetes</taxon>
        <taxon>Kitasatosporales</taxon>
        <taxon>Streptomycetaceae</taxon>
        <taxon>Streptomyces</taxon>
    </lineage>
</organism>
<keyword evidence="2" id="KW-1185">Reference proteome</keyword>
<name>A0A1Z1W5B7_9ACTN</name>
<dbReference type="KEGG" id="salf:SMD44_00995"/>
<sequence>MTLAELAHLRLAFAPGLFIQDPVQAADARTSRDDLRIALAAARGTDLDRIDPSSGKET</sequence>
<dbReference type="RefSeq" id="WP_159399521.1">
    <property type="nucleotide sequence ID" value="NZ_CP021748.1"/>
</dbReference>
<dbReference type="EMBL" id="CP021748">
    <property type="protein sequence ID" value="ARX81597.1"/>
    <property type="molecule type" value="Genomic_DNA"/>
</dbReference>
<gene>
    <name evidence="1" type="ORF">SMD44_00995</name>
</gene>
<dbReference type="Proteomes" id="UP000195880">
    <property type="component" value="Chromosome"/>
</dbReference>
<protein>
    <submittedName>
        <fullName evidence="1">Uncharacterized protein</fullName>
    </submittedName>
</protein>